<dbReference type="RefSeq" id="WP_160426756.1">
    <property type="nucleotide sequence ID" value="NZ_WSTA01000101.1"/>
</dbReference>
<feature type="domain" description="DUF1990" evidence="2">
    <location>
        <begin position="12"/>
        <end position="72"/>
    </location>
</feature>
<dbReference type="PANTHER" id="PTHR34202:SF1">
    <property type="entry name" value="UPF0548 PROTEIN"/>
    <property type="match status" value="1"/>
</dbReference>
<dbReference type="PANTHER" id="PTHR34202">
    <property type="entry name" value="UPF0548 PROTEIN"/>
    <property type="match status" value="1"/>
</dbReference>
<feature type="domain" description="DUF1990" evidence="2">
    <location>
        <begin position="106"/>
        <end position="205"/>
    </location>
</feature>
<dbReference type="EMBL" id="WSTA01000101">
    <property type="protein sequence ID" value="MWC00108.1"/>
    <property type="molecule type" value="Genomic_DNA"/>
</dbReference>
<gene>
    <name evidence="3" type="ORF">GB864_16300</name>
</gene>
<accession>A0A6I4P875</accession>
<feature type="region of interest" description="Disordered" evidence="1">
    <location>
        <begin position="240"/>
        <end position="286"/>
    </location>
</feature>
<comment type="caution">
    <text evidence="3">The sequence shown here is derived from an EMBL/GenBank/DDBJ whole genome shotgun (WGS) entry which is preliminary data.</text>
</comment>
<dbReference type="Pfam" id="PF09348">
    <property type="entry name" value="DUF1990"/>
    <property type="match status" value="2"/>
</dbReference>
<protein>
    <submittedName>
        <fullName evidence="3">DUF1990 family protein</fullName>
    </submittedName>
</protein>
<evidence type="ECO:0000313" key="4">
    <source>
        <dbReference type="Proteomes" id="UP000438182"/>
    </source>
</evidence>
<dbReference type="InterPro" id="IPR018960">
    <property type="entry name" value="DUF1990"/>
</dbReference>
<dbReference type="Proteomes" id="UP000438182">
    <property type="component" value="Unassembled WGS sequence"/>
</dbReference>
<evidence type="ECO:0000313" key="3">
    <source>
        <dbReference type="EMBL" id="MWC00108.1"/>
    </source>
</evidence>
<proteinExistence type="predicted"/>
<organism evidence="3 4">
    <name type="scientific">Agromyces seonyuensis</name>
    <dbReference type="NCBI Taxonomy" id="2662446"/>
    <lineage>
        <taxon>Bacteria</taxon>
        <taxon>Bacillati</taxon>
        <taxon>Actinomycetota</taxon>
        <taxon>Actinomycetes</taxon>
        <taxon>Micrococcales</taxon>
        <taxon>Microbacteriaceae</taxon>
        <taxon>Agromyces</taxon>
    </lineage>
</organism>
<feature type="non-terminal residue" evidence="3">
    <location>
        <position position="286"/>
    </location>
</feature>
<feature type="compositionally biased region" description="Low complexity" evidence="1">
    <location>
        <begin position="258"/>
        <end position="268"/>
    </location>
</feature>
<evidence type="ECO:0000259" key="2">
    <source>
        <dbReference type="Pfam" id="PF09348"/>
    </source>
</evidence>
<name>A0A6I4P875_9MICO</name>
<sequence length="286" mass="30497">MRRSTFTDEPVTYAAIGASLDPDLLRYPPTGFRPAESVVRLGSGRPRFESAVTALLTWGVQRNAGVPVSDIEAGTGRQYAGVSFDATRAPVGLNPTATVDRFAEDGTPYIAPGMKAVLHIKSGPLNFAAPVRVVFTIEEPDRVGYALGTLDGHPEDGETIFLVEYRDDESVWFTIRGFSRTSGAKRALAPLFRVEHDKLVKRYLRSLHPVGQAAPVAAASVADAELETAPAEVDGLESLIARAEPVQRPATRTEPVGTQTPQPARAQVPPAPAPASPRTAPARPSA</sequence>
<keyword evidence="4" id="KW-1185">Reference proteome</keyword>
<dbReference type="AlphaFoldDB" id="A0A6I4P875"/>
<evidence type="ECO:0000256" key="1">
    <source>
        <dbReference type="SAM" id="MobiDB-lite"/>
    </source>
</evidence>
<feature type="compositionally biased region" description="Low complexity" evidence="1">
    <location>
        <begin position="276"/>
        <end position="286"/>
    </location>
</feature>
<reference evidence="3 4" key="1">
    <citation type="submission" date="2019-12" db="EMBL/GenBank/DDBJ databases">
        <authorList>
            <person name="Kim Y.S."/>
        </authorList>
    </citation>
    <scope>NUCLEOTIDE SEQUENCE [LARGE SCALE GENOMIC DNA]</scope>
    <source>
        <strain evidence="3 4">MMS17-SY077</strain>
    </source>
</reference>